<organism evidence="1">
    <name type="scientific">Daucus carota subsp. sativus</name>
    <name type="common">Carrot</name>
    <dbReference type="NCBI Taxonomy" id="79200"/>
    <lineage>
        <taxon>Eukaryota</taxon>
        <taxon>Viridiplantae</taxon>
        <taxon>Streptophyta</taxon>
        <taxon>Embryophyta</taxon>
        <taxon>Tracheophyta</taxon>
        <taxon>Spermatophyta</taxon>
        <taxon>Magnoliopsida</taxon>
        <taxon>eudicotyledons</taxon>
        <taxon>Gunneridae</taxon>
        <taxon>Pentapetalae</taxon>
        <taxon>asterids</taxon>
        <taxon>campanulids</taxon>
        <taxon>Apiales</taxon>
        <taxon>Apiaceae</taxon>
        <taxon>Apioideae</taxon>
        <taxon>Scandiceae</taxon>
        <taxon>Daucinae</taxon>
        <taxon>Daucus</taxon>
        <taxon>Daucus sect. Daucus</taxon>
    </lineage>
</organism>
<protein>
    <submittedName>
        <fullName evidence="1">Uncharacterized protein</fullName>
    </submittedName>
</protein>
<gene>
    <name evidence="1" type="ORF">DCAR_005499</name>
</gene>
<proteinExistence type="predicted"/>
<sequence length="135" mass="15621">MKSVVILPQIRGRKVEVSYNCIGQEKSLVLLINGNSTSEHDLVMKNDLEHLLHLLHGKGWDRPWQYLMDHSTSNRAYQAWHHELELVVHRAELERMNYENQRLGDMVDEVTTKYQLQQSSDAFSRIYAAAATESG</sequence>
<dbReference type="EMBL" id="LNRQ01000002">
    <property type="protein sequence ID" value="KZN04662.1"/>
    <property type="molecule type" value="Genomic_DNA"/>
</dbReference>
<evidence type="ECO:0000313" key="1">
    <source>
        <dbReference type="EMBL" id="KZN04662.1"/>
    </source>
</evidence>
<dbReference type="STRING" id="79200.A0A166D391"/>
<name>A0A166D391_DAUCS</name>
<reference evidence="1" key="1">
    <citation type="journal article" date="2016" name="Nat. Genet.">
        <title>A high-quality carrot genome assembly provides new insights into carotenoid accumulation and asterid genome evolution.</title>
        <authorList>
            <person name="Iorizzo M."/>
            <person name="Ellison S."/>
            <person name="Senalik D."/>
            <person name="Zeng P."/>
            <person name="Satapoomin P."/>
            <person name="Huang J."/>
            <person name="Bowman M."/>
            <person name="Iovene M."/>
            <person name="Sanseverino W."/>
            <person name="Cavagnaro P."/>
            <person name="Yildiz M."/>
            <person name="Macko-Podgorni A."/>
            <person name="Moranska E."/>
            <person name="Grzebelus E."/>
            <person name="Grzebelus D."/>
            <person name="Ashrafi H."/>
            <person name="Zheng Z."/>
            <person name="Cheng S."/>
            <person name="Spooner D."/>
            <person name="Van Deynze A."/>
            <person name="Simon P."/>
        </authorList>
    </citation>
    <scope>NUCLEOTIDE SEQUENCE [LARGE SCALE GENOMIC DNA]</scope>
    <source>
        <tissue evidence="1">Leaf</tissue>
    </source>
</reference>
<dbReference type="AlphaFoldDB" id="A0A166D391"/>
<dbReference type="Gramene" id="KZN04662">
    <property type="protein sequence ID" value="KZN04662"/>
    <property type="gene ID" value="DCAR_005499"/>
</dbReference>
<accession>A0A166D391</accession>
<comment type="caution">
    <text evidence="1">The sequence shown here is derived from an EMBL/GenBank/DDBJ whole genome shotgun (WGS) entry which is preliminary data.</text>
</comment>